<dbReference type="NCBIfam" id="TIGR04183">
    <property type="entry name" value="Por_Secre_tail"/>
    <property type="match status" value="1"/>
</dbReference>
<sequence length="799" mass="92167">MFKYFLTFLLITSYTSFAQTESFSEKRVGSTGDFTSQPISPRSQFSHSQTIYYKEDLEFKGEINEIRFRNAFRRSKSENSGNWIVRLGHTDKEEFSTGESFLNAQTLTEVFNAGVSIDGDYTIIRFTTPFVYNGTQNLLLEVQDTHEGFTTSSTIGYRGQENFNNPPLRSKMTFTHNGKTTGVYENSFAHTQFIGNLERCPINFTLKEDIIDENQASFTIENPNEINGFQYKIALEKDDEPTDFETTENDITLSNLIPGKNYILYYKSNCDVVPTAYKKYYFNTKPLALTIPSSIDFETDTNNYYAEESQGAFIKVSDESGLNSSSKGLILNGSTDFSFYNWWDNDNDLWKTNDNFIGRVYFTLDLTQNATQPVFEFSLKQFRFSTFLRLNIDGQLQEFEYKSDDISEETTRKISVDLSDFVGKKVVLVLEHLARNYNHKSYIDDINLRNATCSVPSNINFTTTTNSITVNWNSDSTNWEIAHTKHDEEFNNIGTAIDSKTYTFSNLEKAKPYNIYIRSKCDNSNSPWLKLYKSTDPDVLEVPYENDFRRSDAFTNTDFTINHNRYSKVYQDFYKLLYLDQKWSRNTYGWTGGLDPTEDEAWNANKNFISSVYFLINATNLVDLNATITFKQHRYTNPKTSWFRVKVNGEQIGNSYNPETSRFDPYTDLTLDLSNYVGNIIKLTLEQTGFVGPSRKNSITNGGDFTILRSVNFNSPTLNIDNLNASQNSIYPNPTDNFLYIKTKQPIHKVEIYDINGKLLITNSKEENQINVSKLNNGMYFVKVFTKEKIVFHSKFIKN</sequence>
<name>A0A2S7WSE2_9FLAO</name>
<dbReference type="InterPro" id="IPR003961">
    <property type="entry name" value="FN3_dom"/>
</dbReference>
<dbReference type="CDD" id="cd00063">
    <property type="entry name" value="FN3"/>
    <property type="match status" value="1"/>
</dbReference>
<dbReference type="EMBL" id="MSCN01000001">
    <property type="protein sequence ID" value="PQJ80517.1"/>
    <property type="molecule type" value="Genomic_DNA"/>
</dbReference>
<accession>A0A2S7WSE2</accession>
<gene>
    <name evidence="4" type="ORF">BTO18_15640</name>
</gene>
<evidence type="ECO:0000259" key="3">
    <source>
        <dbReference type="PROSITE" id="PS50853"/>
    </source>
</evidence>
<dbReference type="InterPro" id="IPR013783">
    <property type="entry name" value="Ig-like_fold"/>
</dbReference>
<dbReference type="PROSITE" id="PS50853">
    <property type="entry name" value="FN3"/>
    <property type="match status" value="1"/>
</dbReference>
<evidence type="ECO:0000313" key="4">
    <source>
        <dbReference type="EMBL" id="PQJ80517.1"/>
    </source>
</evidence>
<feature type="signal peptide" evidence="2">
    <location>
        <begin position="1"/>
        <end position="18"/>
    </location>
</feature>
<evidence type="ECO:0000313" key="5">
    <source>
        <dbReference type="Proteomes" id="UP000238882"/>
    </source>
</evidence>
<feature type="chain" id="PRO_5015784631" description="Fibronectin type-III domain-containing protein" evidence="2">
    <location>
        <begin position="19"/>
        <end position="799"/>
    </location>
</feature>
<dbReference type="AlphaFoldDB" id="A0A2S7WSE2"/>
<dbReference type="InterPro" id="IPR036116">
    <property type="entry name" value="FN3_sf"/>
</dbReference>
<organism evidence="4 5">
    <name type="scientific">Polaribacter porphyrae</name>
    <dbReference type="NCBI Taxonomy" id="1137780"/>
    <lineage>
        <taxon>Bacteria</taxon>
        <taxon>Pseudomonadati</taxon>
        <taxon>Bacteroidota</taxon>
        <taxon>Flavobacteriia</taxon>
        <taxon>Flavobacteriales</taxon>
        <taxon>Flavobacteriaceae</taxon>
    </lineage>
</organism>
<reference evidence="4 5" key="1">
    <citation type="submission" date="2016-12" db="EMBL/GenBank/DDBJ databases">
        <title>Trade-off between light-utilization and light-protection in marine flavobacteria.</title>
        <authorList>
            <person name="Kumagai Y."/>
            <person name="Yoshizawa S."/>
            <person name="Kogure K."/>
            <person name="Iwasaki W."/>
        </authorList>
    </citation>
    <scope>NUCLEOTIDE SEQUENCE [LARGE SCALE GENOMIC DNA]</scope>
    <source>
        <strain evidence="4 5">NBRC 108759</strain>
    </source>
</reference>
<proteinExistence type="predicted"/>
<protein>
    <recommendedName>
        <fullName evidence="3">Fibronectin type-III domain-containing protein</fullName>
    </recommendedName>
</protein>
<feature type="domain" description="Fibronectin type-III" evidence="3">
    <location>
        <begin position="455"/>
        <end position="539"/>
    </location>
</feature>
<comment type="caution">
    <text evidence="4">The sequence shown here is derived from an EMBL/GenBank/DDBJ whole genome shotgun (WGS) entry which is preliminary data.</text>
</comment>
<dbReference type="RefSeq" id="WP_105017119.1">
    <property type="nucleotide sequence ID" value="NZ_MSCN01000001.1"/>
</dbReference>
<dbReference type="Pfam" id="PF18962">
    <property type="entry name" value="Por_Secre_tail"/>
    <property type="match status" value="1"/>
</dbReference>
<dbReference type="Proteomes" id="UP000238882">
    <property type="component" value="Unassembled WGS sequence"/>
</dbReference>
<dbReference type="Gene3D" id="2.60.40.10">
    <property type="entry name" value="Immunoglobulins"/>
    <property type="match status" value="1"/>
</dbReference>
<dbReference type="InterPro" id="IPR026444">
    <property type="entry name" value="Secre_tail"/>
</dbReference>
<dbReference type="OrthoDB" id="1198660at2"/>
<dbReference type="SUPFAM" id="SSF49265">
    <property type="entry name" value="Fibronectin type III"/>
    <property type="match status" value="1"/>
</dbReference>
<evidence type="ECO:0000256" key="2">
    <source>
        <dbReference type="SAM" id="SignalP"/>
    </source>
</evidence>
<evidence type="ECO:0000256" key="1">
    <source>
        <dbReference type="ARBA" id="ARBA00022729"/>
    </source>
</evidence>
<keyword evidence="5" id="KW-1185">Reference proteome</keyword>
<keyword evidence="1 2" id="KW-0732">Signal</keyword>